<evidence type="ECO:0000313" key="2">
    <source>
        <dbReference type="EMBL" id="KPJ49814.1"/>
    </source>
</evidence>
<dbReference type="AlphaFoldDB" id="A0A0S7WI30"/>
<reference evidence="2 3" key="1">
    <citation type="journal article" date="2015" name="Microbiome">
        <title>Genomic resolution of linkages in carbon, nitrogen, and sulfur cycling among widespread estuary sediment bacteria.</title>
        <authorList>
            <person name="Baker B.J."/>
            <person name="Lazar C.S."/>
            <person name="Teske A.P."/>
            <person name="Dick G.J."/>
        </authorList>
    </citation>
    <scope>NUCLEOTIDE SEQUENCE [LARGE SCALE GENOMIC DNA]</scope>
    <source>
        <strain evidence="2">DG_26</strain>
    </source>
</reference>
<comment type="caution">
    <text evidence="2">The sequence shown here is derived from an EMBL/GenBank/DDBJ whole genome shotgun (WGS) entry which is preliminary data.</text>
</comment>
<dbReference type="PROSITE" id="PS00018">
    <property type="entry name" value="EF_HAND_1"/>
    <property type="match status" value="1"/>
</dbReference>
<sequence length="241" mass="26343">MRVVCVSIVWALWATLTQGYLFPGEATFWVSREFSQMEAFTSDTIVVTFQFVNGEPEAVSSFYYSDEIPSGVSVIGEKVRINGIEVWNLIRETDCTGCVYPGCVAHRWVLDVPQGDSLNNHIPSDGTLSIEYSFPCNKPGVYVFPSYNWVGGLKTSPLQASFGYGPLQYILVRRPGTSCGDCNGDGSITIADVVYLSAYVYREGFPPLGEADVNVDGRVTVADCVYLNAYLYAGGPGPCEL</sequence>
<evidence type="ECO:0000313" key="3">
    <source>
        <dbReference type="Proteomes" id="UP000051124"/>
    </source>
</evidence>
<dbReference type="InterPro" id="IPR002105">
    <property type="entry name" value="Dockerin_1_rpt"/>
</dbReference>
<dbReference type="GO" id="GO:0000272">
    <property type="term" value="P:polysaccharide catabolic process"/>
    <property type="evidence" value="ECO:0007669"/>
    <property type="project" value="InterPro"/>
</dbReference>
<dbReference type="Gene3D" id="1.10.1330.10">
    <property type="entry name" value="Dockerin domain"/>
    <property type="match status" value="1"/>
</dbReference>
<dbReference type="Proteomes" id="UP000051124">
    <property type="component" value="Unassembled WGS sequence"/>
</dbReference>
<protein>
    <recommendedName>
        <fullName evidence="1">Dockerin domain-containing protein</fullName>
    </recommendedName>
</protein>
<dbReference type="EMBL" id="LIZT01000041">
    <property type="protein sequence ID" value="KPJ49814.1"/>
    <property type="molecule type" value="Genomic_DNA"/>
</dbReference>
<accession>A0A0S7WI30</accession>
<proteinExistence type="predicted"/>
<dbReference type="InterPro" id="IPR036439">
    <property type="entry name" value="Dockerin_dom_sf"/>
</dbReference>
<dbReference type="Pfam" id="PF00404">
    <property type="entry name" value="Dockerin_1"/>
    <property type="match status" value="1"/>
</dbReference>
<dbReference type="GO" id="GO:0004553">
    <property type="term" value="F:hydrolase activity, hydrolyzing O-glycosyl compounds"/>
    <property type="evidence" value="ECO:0007669"/>
    <property type="project" value="InterPro"/>
</dbReference>
<feature type="domain" description="Dockerin" evidence="1">
    <location>
        <begin position="175"/>
        <end position="239"/>
    </location>
</feature>
<dbReference type="InterPro" id="IPR018247">
    <property type="entry name" value="EF_Hand_1_Ca_BS"/>
</dbReference>
<gene>
    <name evidence="2" type="ORF">AMJ40_04660</name>
</gene>
<dbReference type="InterPro" id="IPR016134">
    <property type="entry name" value="Dockerin_dom"/>
</dbReference>
<organism evidence="2 3">
    <name type="scientific">candidate division TA06 bacterium DG_26</name>
    <dbReference type="NCBI Taxonomy" id="1703771"/>
    <lineage>
        <taxon>Bacteria</taxon>
        <taxon>Bacteria division TA06</taxon>
    </lineage>
</organism>
<dbReference type="PROSITE" id="PS51766">
    <property type="entry name" value="DOCKERIN"/>
    <property type="match status" value="1"/>
</dbReference>
<name>A0A0S7WI30_UNCT6</name>
<evidence type="ECO:0000259" key="1">
    <source>
        <dbReference type="PROSITE" id="PS51766"/>
    </source>
</evidence>
<dbReference type="SUPFAM" id="SSF63446">
    <property type="entry name" value="Type I dockerin domain"/>
    <property type="match status" value="1"/>
</dbReference>
<dbReference type="CDD" id="cd14256">
    <property type="entry name" value="Dockerin_I"/>
    <property type="match status" value="1"/>
</dbReference>